<sequence>MEQTPHIAILPSPGMGHLIPLVEFAKRLVLHHQFSVTFVVPTDGPPSKAQKTFLEALPAGMTYVFLSPIDCSDLPEDVRIETRISLTVTRSLPSLRDEFRSLVATSRLVALVVDLFGTDAFDVAKEFNVSPDLPDPVRIPGCIPIHGRDLLDPAQDRKNDAYKWLLHNAKRYRMAEGIMVNSFKDLEAGAIQALQEKEPDKPPVYPIGPLVQIGSSNGVDESECLRWLDDQPGGSVLFISFGSGGTLSYDQIHELALGLEMSEQRFLWVVRSPNDTIANATFFNVQSQNDPFDFLPKGFLDRTRGRGLVVSTWAPQAQILAHGSTGGFLTHCGWNSILESVVNGVPLIAWPLYAEQKMNAVMLTENLKVALRPKANEHGLMEQVEVAKVVKCLLEGEEGKQFRNRMKDLKDAAAKVLSKDGSSTKSLAELACKLKNKV</sequence>
<evidence type="ECO:0000256" key="1">
    <source>
        <dbReference type="ARBA" id="ARBA00009995"/>
    </source>
</evidence>
<evidence type="ECO:0000256" key="2">
    <source>
        <dbReference type="ARBA" id="ARBA00022676"/>
    </source>
</evidence>
<dbReference type="SUPFAM" id="SSF53756">
    <property type="entry name" value="UDP-Glycosyltransferase/glycogen phosphorylase"/>
    <property type="match status" value="1"/>
</dbReference>
<evidence type="ECO:0000313" key="6">
    <source>
        <dbReference type="EMBL" id="KAA8520724.1"/>
    </source>
</evidence>
<dbReference type="OrthoDB" id="5835829at2759"/>
<dbReference type="EC" id="2.4.1.-" evidence="5"/>
<dbReference type="EMBL" id="CM018049">
    <property type="protein sequence ID" value="KAA8520724.1"/>
    <property type="molecule type" value="Genomic_DNA"/>
</dbReference>
<name>A0A5J4ZSB3_9ASTE</name>
<evidence type="ECO:0000256" key="3">
    <source>
        <dbReference type="ARBA" id="ARBA00022679"/>
    </source>
</evidence>
<comment type="similarity">
    <text evidence="1 4">Belongs to the UDP-glycosyltransferase family.</text>
</comment>
<dbReference type="Pfam" id="PF00201">
    <property type="entry name" value="UDPGT"/>
    <property type="match status" value="1"/>
</dbReference>
<accession>A0A5J4ZSB3</accession>
<evidence type="ECO:0000256" key="5">
    <source>
        <dbReference type="RuleBase" id="RU362057"/>
    </source>
</evidence>
<dbReference type="PANTHER" id="PTHR48046">
    <property type="entry name" value="UDP-GLYCOSYLTRANSFERASE 72E1"/>
    <property type="match status" value="1"/>
</dbReference>
<dbReference type="Proteomes" id="UP000325577">
    <property type="component" value="Linkage Group LG6"/>
</dbReference>
<proteinExistence type="inferred from homology"/>
<dbReference type="FunFam" id="3.40.50.2000:FF:000051">
    <property type="entry name" value="Glycosyltransferase"/>
    <property type="match status" value="1"/>
</dbReference>
<keyword evidence="2 4" id="KW-0328">Glycosyltransferase</keyword>
<dbReference type="InterPro" id="IPR002213">
    <property type="entry name" value="UDP_glucos_trans"/>
</dbReference>
<organism evidence="6 7">
    <name type="scientific">Nyssa sinensis</name>
    <dbReference type="NCBI Taxonomy" id="561372"/>
    <lineage>
        <taxon>Eukaryota</taxon>
        <taxon>Viridiplantae</taxon>
        <taxon>Streptophyta</taxon>
        <taxon>Embryophyta</taxon>
        <taxon>Tracheophyta</taxon>
        <taxon>Spermatophyta</taxon>
        <taxon>Magnoliopsida</taxon>
        <taxon>eudicotyledons</taxon>
        <taxon>Gunneridae</taxon>
        <taxon>Pentapetalae</taxon>
        <taxon>asterids</taxon>
        <taxon>Cornales</taxon>
        <taxon>Nyssaceae</taxon>
        <taxon>Nyssa</taxon>
    </lineage>
</organism>
<dbReference type="PROSITE" id="PS00375">
    <property type="entry name" value="UDPGT"/>
    <property type="match status" value="1"/>
</dbReference>
<dbReference type="GO" id="GO:0008194">
    <property type="term" value="F:UDP-glycosyltransferase activity"/>
    <property type="evidence" value="ECO:0007669"/>
    <property type="project" value="InterPro"/>
</dbReference>
<gene>
    <name evidence="6" type="ORF">F0562_015004</name>
</gene>
<keyword evidence="3 4" id="KW-0808">Transferase</keyword>
<dbReference type="AlphaFoldDB" id="A0A5J4ZSB3"/>
<dbReference type="InterPro" id="IPR035595">
    <property type="entry name" value="UDP_glycos_trans_CS"/>
</dbReference>
<dbReference type="Gene3D" id="3.40.50.2000">
    <property type="entry name" value="Glycogen Phosphorylase B"/>
    <property type="match status" value="3"/>
</dbReference>
<keyword evidence="7" id="KW-1185">Reference proteome</keyword>
<evidence type="ECO:0000313" key="7">
    <source>
        <dbReference type="Proteomes" id="UP000325577"/>
    </source>
</evidence>
<dbReference type="CDD" id="cd03784">
    <property type="entry name" value="GT1_Gtf-like"/>
    <property type="match status" value="1"/>
</dbReference>
<protein>
    <recommendedName>
        <fullName evidence="5">Glycosyltransferase</fullName>
        <ecNumber evidence="5">2.4.1.-</ecNumber>
    </recommendedName>
</protein>
<reference evidence="6 7" key="1">
    <citation type="submission" date="2019-09" db="EMBL/GenBank/DDBJ databases">
        <title>A chromosome-level genome assembly of the Chinese tupelo Nyssa sinensis.</title>
        <authorList>
            <person name="Yang X."/>
            <person name="Kang M."/>
            <person name="Yang Y."/>
            <person name="Xiong H."/>
            <person name="Wang M."/>
            <person name="Zhang Z."/>
            <person name="Wang Z."/>
            <person name="Wu H."/>
            <person name="Ma T."/>
            <person name="Liu J."/>
            <person name="Xi Z."/>
        </authorList>
    </citation>
    <scope>NUCLEOTIDE SEQUENCE [LARGE SCALE GENOMIC DNA]</scope>
    <source>
        <strain evidence="6">J267</strain>
        <tissue evidence="6">Leaf</tissue>
    </source>
</reference>
<evidence type="ECO:0000256" key="4">
    <source>
        <dbReference type="RuleBase" id="RU003718"/>
    </source>
</evidence>
<dbReference type="PANTHER" id="PTHR48046:SF6">
    <property type="entry name" value="GLYCOSYLTRANSFERASE"/>
    <property type="match status" value="1"/>
</dbReference>